<evidence type="ECO:0000313" key="2">
    <source>
        <dbReference type="Proteomes" id="UP001217178"/>
    </source>
</evidence>
<protein>
    <submittedName>
        <fullName evidence="1">Uncharacterized protein</fullName>
    </submittedName>
</protein>
<dbReference type="RefSeq" id="WP_273556912.1">
    <property type="nucleotide sequence ID" value="NZ_JAQRFI010000135.1"/>
</dbReference>
<accession>A0ABT5LKR6</accession>
<keyword evidence="2" id="KW-1185">Reference proteome</keyword>
<sequence>MSNTSKSTTYNAAKINIITLRKDGEVDVTVSLPDTITLTVNLYDKIPLTVLATNSTSVMASMQYTGILHHYSRGEDITFTTMKDSNNILRIETLTLNKPNNKAS</sequence>
<reference evidence="1 2" key="1">
    <citation type="submission" date="2023-02" db="EMBL/GenBank/DDBJ databases">
        <title>Entomopathogenic bacteria.</title>
        <authorList>
            <person name="Machado R.A."/>
        </authorList>
    </citation>
    <scope>NUCLEOTIDE SEQUENCE [LARGE SCALE GENOMIC DNA]</scope>
    <source>
        <strain evidence="1 2">XENO-10</strain>
    </source>
</reference>
<name>A0ABT5LKR6_9GAMM</name>
<gene>
    <name evidence="1" type="ORF">PSI23_21095</name>
</gene>
<dbReference type="Proteomes" id="UP001217178">
    <property type="component" value="Unassembled WGS sequence"/>
</dbReference>
<evidence type="ECO:0000313" key="1">
    <source>
        <dbReference type="EMBL" id="MDC9591707.1"/>
    </source>
</evidence>
<organism evidence="1 2">
    <name type="scientific">Xenorhabdus yunnanensis</name>
    <dbReference type="NCBI Taxonomy" id="3025878"/>
    <lineage>
        <taxon>Bacteria</taxon>
        <taxon>Pseudomonadati</taxon>
        <taxon>Pseudomonadota</taxon>
        <taxon>Gammaproteobacteria</taxon>
        <taxon>Enterobacterales</taxon>
        <taxon>Morganellaceae</taxon>
        <taxon>Xenorhabdus</taxon>
    </lineage>
</organism>
<proteinExistence type="predicted"/>
<comment type="caution">
    <text evidence="1">The sequence shown here is derived from an EMBL/GenBank/DDBJ whole genome shotgun (WGS) entry which is preliminary data.</text>
</comment>
<dbReference type="EMBL" id="JAQRFI010000135">
    <property type="protein sequence ID" value="MDC9591707.1"/>
    <property type="molecule type" value="Genomic_DNA"/>
</dbReference>